<dbReference type="InterPro" id="IPR006076">
    <property type="entry name" value="FAD-dep_OxRdtase"/>
</dbReference>
<protein>
    <submittedName>
        <fullName evidence="4">Amino acid dehydrogenase</fullName>
    </submittedName>
</protein>
<dbReference type="Gene3D" id="3.30.9.10">
    <property type="entry name" value="D-Amino Acid Oxidase, subunit A, domain 2"/>
    <property type="match status" value="1"/>
</dbReference>
<evidence type="ECO:0000256" key="1">
    <source>
        <dbReference type="ARBA" id="ARBA00009410"/>
    </source>
</evidence>
<dbReference type="STRING" id="1458275.AZ34_07890"/>
<dbReference type="SUPFAM" id="SSF51905">
    <property type="entry name" value="FAD/NAD(P)-binding domain"/>
    <property type="match status" value="1"/>
</dbReference>
<gene>
    <name evidence="4" type="ORF">AZ34_07890</name>
</gene>
<dbReference type="eggNOG" id="COG0665">
    <property type="taxonomic scope" value="Bacteria"/>
</dbReference>
<comment type="caution">
    <text evidence="4">The sequence shown here is derived from an EMBL/GenBank/DDBJ whole genome shotgun (WGS) entry which is preliminary data.</text>
</comment>
<sequence length="434" mass="47087">MEIAVIGAGIAGVTTAWELVQDGHQVTVFDRRLAVAEEGSFANSGLIAPSSLIPWADPAMPRRARRQQLDTLAPLHRSRPMSLGERAWRWKRALLSSGTVARRMSALRELARYSHERLHTLVADLELDFERTLGVLMLVRSAREQAALQPGLQLLRDLGIPFQELSPEQARSVEPALNQETAFHAAIVLPNDEAGNCRQFAQMLKAQAQARGAQFVFGAEVQQLLPAAGANLTHLPARLLANMQVQLVGEAQARRFDAVVMCAGAGAGRLLKPLLRPLGFKLPLVTTHSYAISAQVREPQHAPRSAVIDLRHNITLTRMGQRIRVGGGTVELGGPPDQQNPKLVQKLYTVLHDWFPGAALLSGNVQTWRGAQVMLPDNAPLLGATTIPGLWLNCAHGALGWTVSCGAARVLADEIQGQTGAIALKELGITRLKR</sequence>
<evidence type="ECO:0000313" key="4">
    <source>
        <dbReference type="EMBL" id="EYC51001.1"/>
    </source>
</evidence>
<name>A0A016XGN9_9BURK</name>
<dbReference type="RefSeq" id="WP_035606720.1">
    <property type="nucleotide sequence ID" value="NZ_JEMG01000001.1"/>
</dbReference>
<reference evidence="4 5" key="1">
    <citation type="submission" date="2014-02" db="EMBL/GenBank/DDBJ databases">
        <title>Draft Genome of Hylemonella gracilis isolated from the Niagara River.</title>
        <authorList>
            <person name="Pawlowski D.R."/>
            <person name="Koudelka G.B."/>
        </authorList>
    </citation>
    <scope>NUCLEOTIDE SEQUENCE [LARGE SCALE GENOMIC DNA]</scope>
    <source>
        <strain evidence="4 5">Niagara R</strain>
    </source>
</reference>
<dbReference type="PANTHER" id="PTHR13847:SF280">
    <property type="entry name" value="D-AMINO ACID DEHYDROGENASE"/>
    <property type="match status" value="1"/>
</dbReference>
<keyword evidence="2" id="KW-0560">Oxidoreductase</keyword>
<dbReference type="EMBL" id="JEMG01000001">
    <property type="protein sequence ID" value="EYC51001.1"/>
    <property type="molecule type" value="Genomic_DNA"/>
</dbReference>
<proteinExistence type="inferred from homology"/>
<dbReference type="AlphaFoldDB" id="A0A016XGN9"/>
<dbReference type="Pfam" id="PF01266">
    <property type="entry name" value="DAO"/>
    <property type="match status" value="1"/>
</dbReference>
<dbReference type="GO" id="GO:0005886">
    <property type="term" value="C:plasma membrane"/>
    <property type="evidence" value="ECO:0007669"/>
    <property type="project" value="TreeGrafter"/>
</dbReference>
<accession>A0A016XGN9</accession>
<dbReference type="Gene3D" id="3.50.50.60">
    <property type="entry name" value="FAD/NAD(P)-binding domain"/>
    <property type="match status" value="2"/>
</dbReference>
<dbReference type="PANTHER" id="PTHR13847">
    <property type="entry name" value="SARCOSINE DEHYDROGENASE-RELATED"/>
    <property type="match status" value="1"/>
</dbReference>
<feature type="domain" description="FAD dependent oxidoreductase" evidence="3">
    <location>
        <begin position="3"/>
        <end position="413"/>
    </location>
</feature>
<organism evidence="4 5">
    <name type="scientific">Hylemonella gracilis str. Niagara R</name>
    <dbReference type="NCBI Taxonomy" id="1458275"/>
    <lineage>
        <taxon>Bacteria</taxon>
        <taxon>Pseudomonadati</taxon>
        <taxon>Pseudomonadota</taxon>
        <taxon>Betaproteobacteria</taxon>
        <taxon>Burkholderiales</taxon>
        <taxon>Comamonadaceae</taxon>
        <taxon>Hylemonella</taxon>
    </lineage>
</organism>
<evidence type="ECO:0000313" key="5">
    <source>
        <dbReference type="Proteomes" id="UP000023268"/>
    </source>
</evidence>
<dbReference type="InterPro" id="IPR036188">
    <property type="entry name" value="FAD/NAD-bd_sf"/>
</dbReference>
<comment type="similarity">
    <text evidence="1">Belongs to the DadA oxidoreductase family.</text>
</comment>
<evidence type="ECO:0000256" key="2">
    <source>
        <dbReference type="ARBA" id="ARBA00023002"/>
    </source>
</evidence>
<dbReference type="Proteomes" id="UP000023268">
    <property type="component" value="Unassembled WGS sequence"/>
</dbReference>
<dbReference type="GO" id="GO:0055130">
    <property type="term" value="P:D-alanine catabolic process"/>
    <property type="evidence" value="ECO:0007669"/>
    <property type="project" value="TreeGrafter"/>
</dbReference>
<dbReference type="GO" id="GO:0005737">
    <property type="term" value="C:cytoplasm"/>
    <property type="evidence" value="ECO:0007669"/>
    <property type="project" value="TreeGrafter"/>
</dbReference>
<evidence type="ECO:0000259" key="3">
    <source>
        <dbReference type="Pfam" id="PF01266"/>
    </source>
</evidence>
<dbReference type="GO" id="GO:0008718">
    <property type="term" value="F:D-amino-acid dehydrogenase activity"/>
    <property type="evidence" value="ECO:0007669"/>
    <property type="project" value="TreeGrafter"/>
</dbReference>
<dbReference type="OrthoDB" id="18526at2"/>